<dbReference type="Proteomes" id="UP000214646">
    <property type="component" value="Unassembled WGS sequence"/>
</dbReference>
<organism evidence="2 3">
    <name type="scientific">Fimbriiglobus ruber</name>
    <dbReference type="NCBI Taxonomy" id="1908690"/>
    <lineage>
        <taxon>Bacteria</taxon>
        <taxon>Pseudomonadati</taxon>
        <taxon>Planctomycetota</taxon>
        <taxon>Planctomycetia</taxon>
        <taxon>Gemmatales</taxon>
        <taxon>Gemmataceae</taxon>
        <taxon>Fimbriiglobus</taxon>
    </lineage>
</organism>
<reference evidence="3" key="1">
    <citation type="submission" date="2017-06" db="EMBL/GenBank/DDBJ databases">
        <title>Genome analysis of Fimbriiglobus ruber SP5, the first member of the order Planctomycetales with confirmed chitinolytic capability.</title>
        <authorList>
            <person name="Ravin N.V."/>
            <person name="Rakitin A.L."/>
            <person name="Ivanova A.A."/>
            <person name="Beletsky A.V."/>
            <person name="Kulichevskaya I.S."/>
            <person name="Mardanov A.V."/>
            <person name="Dedysh S.N."/>
        </authorList>
    </citation>
    <scope>NUCLEOTIDE SEQUENCE [LARGE SCALE GENOMIC DNA]</scope>
    <source>
        <strain evidence="3">SP5</strain>
    </source>
</reference>
<keyword evidence="3" id="KW-1185">Reference proteome</keyword>
<protein>
    <submittedName>
        <fullName evidence="2">Uncharacterized protein</fullName>
    </submittedName>
</protein>
<name>A0A225D8N0_9BACT</name>
<accession>A0A225D8N0</accession>
<gene>
    <name evidence="2" type="ORF">FRUB_07031</name>
</gene>
<feature type="compositionally biased region" description="Basic and acidic residues" evidence="1">
    <location>
        <begin position="99"/>
        <end position="121"/>
    </location>
</feature>
<proteinExistence type="predicted"/>
<dbReference type="EMBL" id="NIDE01000014">
    <property type="protein sequence ID" value="OWK37911.1"/>
    <property type="molecule type" value="Genomic_DNA"/>
</dbReference>
<evidence type="ECO:0000313" key="3">
    <source>
        <dbReference type="Proteomes" id="UP000214646"/>
    </source>
</evidence>
<evidence type="ECO:0000313" key="2">
    <source>
        <dbReference type="EMBL" id="OWK37911.1"/>
    </source>
</evidence>
<comment type="caution">
    <text evidence="2">The sequence shown here is derived from an EMBL/GenBank/DDBJ whole genome shotgun (WGS) entry which is preliminary data.</text>
</comment>
<feature type="region of interest" description="Disordered" evidence="1">
    <location>
        <begin position="99"/>
        <end position="136"/>
    </location>
</feature>
<sequence length="136" mass="15993">MSPDRSHTVEFMDIRVSADEFAIMEWLHRKWERAAPDVRDFLASALREQLKLDEPRYNRARDYLQHFKLIELREAELESGDKTEAIKLTPDGENLYRHAVREPERFRFEQPDPESVKRATPKDPPPVAQSLRPIPG</sequence>
<evidence type="ECO:0000256" key="1">
    <source>
        <dbReference type="SAM" id="MobiDB-lite"/>
    </source>
</evidence>
<dbReference type="AlphaFoldDB" id="A0A225D8N0"/>